<sequence length="161" mass="18118">MKKRISFTAIMTVLLIGLTACGAESDTANESKVQDIQGNPVSLPNEKPTLIYFMATWCPSCIYNEEIFKEMHQLNPNDVQLITVSLDPNTDTKESLAKFKQDYGGDWPHVLKNGKEIADTYGVKQLEEIVLVNSENEVFYRSVRPSFDDLKEALTQIGVEL</sequence>
<evidence type="ECO:0000313" key="27">
    <source>
        <dbReference type="EMBL" id="CAA4711639.1"/>
    </source>
</evidence>
<dbReference type="Pfam" id="PF00578">
    <property type="entry name" value="AhpC-TSA"/>
    <property type="match status" value="1"/>
</dbReference>
<dbReference type="EMBL" id="CACURZ010000032">
    <property type="protein sequence ID" value="CAA6398861.1"/>
    <property type="molecule type" value="Genomic_DNA"/>
</dbReference>
<dbReference type="EMBL" id="GQ900490">
    <property type="protein sequence ID" value="ADA80525.1"/>
    <property type="molecule type" value="Genomic_DNA"/>
</dbReference>
<dbReference type="EMBL" id="CACUNS010000037">
    <property type="protein sequence ID" value="CAA6138235.1"/>
    <property type="molecule type" value="Genomic_DNA"/>
</dbReference>
<geneLocation type="plasmid" evidence="11">
    <name>pSK62</name>
</geneLocation>
<feature type="signal peptide" evidence="2">
    <location>
        <begin position="1"/>
        <end position="22"/>
    </location>
</feature>
<dbReference type="Gene3D" id="3.40.30.10">
    <property type="entry name" value="Glutaredoxin"/>
    <property type="match status" value="1"/>
</dbReference>
<keyword evidence="2" id="KW-0732">Signal</keyword>
<evidence type="ECO:0000313" key="20">
    <source>
        <dbReference type="EMBL" id="ADA80957.1"/>
    </source>
</evidence>
<evidence type="ECO:0000313" key="8">
    <source>
        <dbReference type="EMBL" id="ADA61283.1"/>
    </source>
</evidence>
<evidence type="ECO:0000256" key="2">
    <source>
        <dbReference type="SAM" id="SignalP"/>
    </source>
</evidence>
<geneLocation type="plasmid" evidence="6">
    <name>SAP066A</name>
</geneLocation>
<dbReference type="Proteomes" id="UP000561555">
    <property type="component" value="Unassembled WGS sequence"/>
</dbReference>
<dbReference type="Proteomes" id="UP000442696">
    <property type="component" value="Unassembled WGS sequence"/>
</dbReference>
<evidence type="ECO:0000313" key="39">
    <source>
        <dbReference type="Proteomes" id="UP000442696"/>
    </source>
</evidence>
<dbReference type="GO" id="GO:0016209">
    <property type="term" value="F:antioxidant activity"/>
    <property type="evidence" value="ECO:0007669"/>
    <property type="project" value="InterPro"/>
</dbReference>
<evidence type="ECO:0000313" key="21">
    <source>
        <dbReference type="EMBL" id="ADA81007.1"/>
    </source>
</evidence>
<evidence type="ECO:0000313" key="25">
    <source>
        <dbReference type="EMBL" id="CAA4171070.1"/>
    </source>
</evidence>
<dbReference type="EMBL" id="UHBY01000002">
    <property type="protein sequence ID" value="SUL29375.1"/>
    <property type="molecule type" value="Genomic_DNA"/>
</dbReference>
<dbReference type="Proteomes" id="UP000254116">
    <property type="component" value="Unassembled WGS sequence"/>
</dbReference>
<geneLocation type="plasmid" evidence="22">
    <name>pSK64</name>
</geneLocation>
<dbReference type="EMBL" id="GQ900419">
    <property type="protein sequence ID" value="ACZ68630.1"/>
    <property type="molecule type" value="Genomic_DNA"/>
</dbReference>
<dbReference type="InterPro" id="IPR000866">
    <property type="entry name" value="AhpC/TSA"/>
</dbReference>
<dbReference type="InterPro" id="IPR036249">
    <property type="entry name" value="Thioredoxin-like_sf"/>
</dbReference>
<dbReference type="Proteomes" id="UP000443708">
    <property type="component" value="Unassembled WGS sequence"/>
</dbReference>
<evidence type="ECO:0000313" key="40">
    <source>
        <dbReference type="Proteomes" id="UP000442782"/>
    </source>
</evidence>
<evidence type="ECO:0000313" key="4">
    <source>
        <dbReference type="EMBL" id="AAA98242.1"/>
    </source>
</evidence>
<dbReference type="EMBL" id="GQ900444">
    <property type="protein sequence ID" value="ADA79976.1"/>
    <property type="molecule type" value="Genomic_DNA"/>
</dbReference>
<evidence type="ECO:0000313" key="19">
    <source>
        <dbReference type="EMBL" id="ADA80851.1"/>
    </source>
</evidence>
<reference evidence="39 40" key="6">
    <citation type="submission" date="2019-12" db="EMBL/GenBank/DDBJ databases">
        <authorList>
            <consortium name="Pathogen Informatics"/>
        </authorList>
    </citation>
    <scope>NUCLEOTIDE SEQUENCE [LARGE SCALE GENOMIC DNA]</scope>
    <source>
        <strain evidence="31">NCTC13131</strain>
        <strain evidence="25 42">S040_N01_C01</strain>
        <strain evidence="24 40">S087_N01_C01</strain>
        <strain evidence="30 46">SG160</strain>
        <strain evidence="28 44">T012_N10_C04</strain>
        <strain evidence="26 39">T012_N16_C08</strain>
        <strain evidence="27 41">T065_N03_C06</strain>
        <strain evidence="29 43">T197_A02_C01</strain>
    </source>
</reference>
<evidence type="ECO:0000313" key="44">
    <source>
        <dbReference type="Proteomes" id="UP000459702"/>
    </source>
</evidence>
<dbReference type="InterPro" id="IPR013766">
    <property type="entry name" value="Thioredoxin_domain"/>
</dbReference>
<geneLocation type="plasmid" evidence="20">
    <name>pSK74</name>
</geneLocation>
<reference evidence="5" key="3">
    <citation type="submission" date="2009-12" db="EMBL/GenBank/DDBJ databases">
        <authorList>
            <person name="Summers A.O."/>
            <person name="Shearer J."/>
            <person name="Wireman J."/>
        </authorList>
    </citation>
    <scope>NUCLEOTIDE SEQUENCE</scope>
    <source>
        <strain evidence="9">CM05</strain>
        <strain evidence="6">EMRSA-17</strain>
        <strain evidence="5">EMRSA-3</strain>
        <strain evidence="8">NRS128</strain>
        <strain evidence="7">S54</strain>
        <strain evidence="21">SK1011</strain>
        <strain evidence="22">SK1020</strain>
        <strain evidence="20">SK1064</strain>
        <strain evidence="13">SK1215</strain>
        <strain evidence="10">SK1373</strain>
        <strain evidence="12">SK1396</strain>
        <strain evidence="11">SK1397</strain>
        <strain evidence="16">SK1529</strain>
        <strain evidence="23">SK1700</strain>
        <strain evidence="14">SK413</strain>
        <strain evidence="17">SK449</strain>
        <strain evidence="18">SK6522</strain>
        <strain evidence="15">SK654</strain>
        <strain evidence="19">SK6575</strain>
        <plasmid evidence="9">pCM05</plasmid>
        <plasmid evidence="8">pI258</plasmid>
        <plasmid evidence="14">pSK21</plasmid>
        <plasmid evidence="15">pSK23</plasmid>
        <plasmid evidence="23">pSK53</plasmid>
        <plasmid evidence="17">pSK57</plasmid>
        <plasmid evidence="12">pSK59</plasmid>
        <plasmid evidence="21">pSK60</plasmid>
        <plasmid evidence="11">pSK62</plasmid>
        <plasmid evidence="22">pSK64</plasmid>
        <plasmid evidence="20">pSK74</plasmid>
        <plasmid evidence="10">pSK76</plasmid>
        <plasmid evidence="13">pSK79</plasmid>
        <plasmid evidence="16">pSK80</plasmid>
        <plasmid evidence="5">SAP064A</plasmid>
        <plasmid evidence="6">SAP066A</plasmid>
        <plasmid evidence="7">SAP070B</plasmid>
        <plasmid evidence="18">SAP101A</plasmid>
        <plasmid evidence="19">SAP104C</plasmid>
    </source>
</reference>
<geneLocation type="plasmid" evidence="5">
    <name>SAP064A</name>
</geneLocation>
<evidence type="ECO:0000313" key="11">
    <source>
        <dbReference type="EMBL" id="ADA79994.1"/>
    </source>
</evidence>
<geneLocation type="plasmid" evidence="21">
    <name>pSK60</name>
</geneLocation>
<evidence type="ECO:0000313" key="33">
    <source>
        <dbReference type="EMBL" id="NUY68350.1"/>
    </source>
</evidence>
<evidence type="ECO:0000313" key="34">
    <source>
        <dbReference type="EMBL" id="RZH94394.1"/>
    </source>
</evidence>
<keyword evidence="1" id="KW-1015">Disulfide bond</keyword>
<feature type="domain" description="Thioredoxin" evidence="3">
    <location>
        <begin position="22"/>
        <end position="159"/>
    </location>
</feature>
<reference evidence="4" key="1">
    <citation type="journal article" date="1987" name="Proc. Natl. Acad. Sci. U.S.A.">
        <title>Nucleotide sequence and expression of the mercurial-resistance operon from Staphylococcus aureus plasmid pI258.</title>
        <authorList>
            <person name="Laddaga R.A."/>
            <person name="Chu L."/>
            <person name="Misra T.K."/>
            <person name="Silver S."/>
        </authorList>
    </citation>
    <scope>NUCLEOTIDE SEQUENCE</scope>
    <source>
        <strain evidence="4">RN23 8325</strain>
        <plasmid evidence="4">pI258</plasmid>
    </source>
</reference>
<dbReference type="EMBL" id="GQ900495">
    <property type="protein sequence ID" value="ADA80738.1"/>
    <property type="molecule type" value="Genomic_DNA"/>
</dbReference>
<geneLocation type="plasmid" evidence="15">
    <name>pSK23</name>
</geneLocation>
<accession>Q51997</accession>
<evidence type="ECO:0000259" key="3">
    <source>
        <dbReference type="PROSITE" id="PS51352"/>
    </source>
</evidence>
<geneLocation type="plasmid" evidence="23">
    <name>pSK53</name>
</geneLocation>
<evidence type="ECO:0000313" key="15">
    <source>
        <dbReference type="EMBL" id="ADA80576.1"/>
    </source>
</evidence>
<evidence type="ECO:0000313" key="43">
    <source>
        <dbReference type="Proteomes" id="UP000459586"/>
    </source>
</evidence>
<gene>
    <name evidence="30" type="primary">stoA_1</name>
    <name evidence="24" type="synonym">stoA</name>
    <name evidence="31" type="synonym">stoA_2</name>
    <name evidence="34" type="ORF">EIG94_04800</name>
    <name evidence="32" type="ORF">G0Z31_13005</name>
    <name evidence="33" type="ORF">GQX52_06790</name>
    <name evidence="35" type="ORF">NCTC10702_00085</name>
    <name evidence="36" type="ORF">NCTC10702_00132</name>
    <name evidence="31" type="ORF">NCTC13131_06319</name>
    <name evidence="24" type="ORF">SAMEA1029512_02788</name>
    <name evidence="25" type="ORF">SAMEA1029528_02818</name>
    <name evidence="26" type="ORF">SAMEA2078260_02907</name>
    <name evidence="28" type="ORF">SAMEA2078588_02951</name>
    <name evidence="29" type="ORF">SAMEA2080344_02878</name>
    <name evidence="27" type="ORF">SAMEA2081063_02943</name>
    <name evidence="30" type="ORF">SAMEA4008575_02915</name>
    <name evidence="8" type="ORF">SAP013A_008</name>
    <name evidence="9" type="ORF">SAP026A_036</name>
    <name evidence="5" type="ORF">SAP064A_039</name>
    <name evidence="6" type="ORF">SAP066A_034</name>
    <name evidence="7" type="ORF">SAP070B_032</name>
    <name evidence="20" type="ORF">SAP084B_043</name>
    <name evidence="12" type="ORF">SAP085C_031</name>
    <name evidence="21" type="ORF">SAP086A_045</name>
    <name evidence="22" type="ORF">SAP087B_005</name>
    <name evidence="13" type="ORF">SAP088A_009</name>
    <name evidence="23" type="ORF">SAP090A_032</name>
    <name evidence="14" type="ORF">SAP091A_039</name>
    <name evidence="15" type="ORF">SAP092A_043</name>
    <name evidence="16" type="ORF">SAP093C_010</name>
    <name evidence="17" type="ORF">SAP094B_033</name>
    <name evidence="10" type="ORF">SAP095A_025</name>
    <name evidence="11" type="ORF">SAP096A_011</name>
    <name evidence="18" type="ORF">SAP101A_034</name>
    <name evidence="19" type="ORF">SAP104C_032</name>
</gene>
<dbReference type="Proteomes" id="UP000293434">
    <property type="component" value="Unassembled WGS sequence"/>
</dbReference>
<dbReference type="SUPFAM" id="SSF52833">
    <property type="entry name" value="Thioredoxin-like"/>
    <property type="match status" value="1"/>
</dbReference>
<dbReference type="EMBL" id="JAANDN010000064">
    <property type="protein sequence ID" value="NUY68350.1"/>
    <property type="molecule type" value="Genomic_DNA"/>
</dbReference>
<dbReference type="Proteomes" id="UP000459586">
    <property type="component" value="Unassembled WGS sequence"/>
</dbReference>
<evidence type="ECO:0000313" key="14">
    <source>
        <dbReference type="EMBL" id="ADA80525.1"/>
    </source>
</evidence>
<dbReference type="EMBL" id="GQ915268">
    <property type="protein sequence ID" value="ADA81015.1"/>
    <property type="molecule type" value="Genomic_DNA"/>
</dbReference>
<proteinExistence type="predicted"/>
<dbReference type="PROSITE" id="PS51352">
    <property type="entry name" value="THIOREDOXIN_2"/>
    <property type="match status" value="1"/>
</dbReference>
<dbReference type="Proteomes" id="UP000478431">
    <property type="component" value="Unassembled WGS sequence"/>
</dbReference>
<dbReference type="Proteomes" id="UP000442782">
    <property type="component" value="Unassembled WGS sequence"/>
</dbReference>
<geneLocation type="plasmid" evidence="18">
    <name>SAP101A</name>
</geneLocation>
<dbReference type="PATRIC" id="fig|1280.3358.peg.2806"/>
<dbReference type="EMBL" id="GQ900482">
    <property type="protein sequence ID" value="ACZ69165.1"/>
    <property type="molecule type" value="Genomic_DNA"/>
</dbReference>
<dbReference type="InterPro" id="IPR050553">
    <property type="entry name" value="Thioredoxin_ResA/DsbE_sf"/>
</dbReference>
<evidence type="ECO:0000313" key="12">
    <source>
        <dbReference type="EMBL" id="ADA80430.1"/>
    </source>
</evidence>
<evidence type="ECO:0000313" key="26">
    <source>
        <dbReference type="EMBL" id="CAA4404265.1"/>
    </source>
</evidence>
<dbReference type="EMBL" id="CACTWD010000036">
    <property type="protein sequence ID" value="CAA4711639.1"/>
    <property type="molecule type" value="Genomic_DNA"/>
</dbReference>
<geneLocation type="plasmid" evidence="14">
    <name>pSK21</name>
</geneLocation>
<dbReference type="Proteomes" id="UP000251686">
    <property type="component" value="Unassembled WGS sequence"/>
</dbReference>
<dbReference type="EMBL" id="GQ900489">
    <property type="protein sequence ID" value="ADA80448.1"/>
    <property type="molecule type" value="Genomic_DNA"/>
</dbReference>
<evidence type="ECO:0000313" key="38">
    <source>
        <dbReference type="Proteomes" id="UP000293434"/>
    </source>
</evidence>
<evidence type="ECO:0000313" key="24">
    <source>
        <dbReference type="EMBL" id="CAA4170109.1"/>
    </source>
</evidence>
<dbReference type="EMBL" id="GQ900491">
    <property type="protein sequence ID" value="ADA80576.1"/>
    <property type="molecule type" value="Genomic_DNA"/>
</dbReference>
<evidence type="ECO:0000313" key="23">
    <source>
        <dbReference type="EMBL" id="ADA81131.1"/>
    </source>
</evidence>
<evidence type="ECO:0000313" key="9">
    <source>
        <dbReference type="EMBL" id="ADA61689.1"/>
    </source>
</evidence>
<dbReference type="CDD" id="cd02966">
    <property type="entry name" value="TlpA_like_family"/>
    <property type="match status" value="1"/>
</dbReference>
<dbReference type="PIR" id="B29504">
    <property type="entry name" value="B29504"/>
</dbReference>
<dbReference type="Proteomes" id="UP000459702">
    <property type="component" value="Unassembled WGS sequence"/>
</dbReference>
<reference evidence="34 38" key="5">
    <citation type="submission" date="2018-11" db="EMBL/GenBank/DDBJ databases">
        <title>Genomic profiling of Staphylococcus species from a Poultry farm system in KwaZulu-Natal, South Africa.</title>
        <authorList>
            <person name="Amoako D.G."/>
            <person name="Somboro A.M."/>
            <person name="Abia A.L.K."/>
            <person name="Bester L.A."/>
            <person name="Essack S.Y."/>
        </authorList>
    </citation>
    <scope>NUCLEOTIDE SEQUENCE [LARGE SCALE GENOMIC DNA]</scope>
    <source>
        <strain evidence="34 38">SA9</strain>
    </source>
</reference>
<dbReference type="EMBL" id="UAUZ02000006">
    <property type="protein sequence ID" value="CAD7355241.1"/>
    <property type="molecule type" value="Genomic_DNA"/>
</dbReference>
<evidence type="ECO:0000313" key="13">
    <source>
        <dbReference type="EMBL" id="ADA80448.1"/>
    </source>
</evidence>
<dbReference type="EMBL" id="GQ900484">
    <property type="protein sequence ID" value="ACZ69248.1"/>
    <property type="molecule type" value="Genomic_DNA"/>
</dbReference>
<dbReference type="EMBL" id="GQ900492">
    <property type="protein sequence ID" value="ADA80595.1"/>
    <property type="molecule type" value="Genomic_DNA"/>
</dbReference>
<reference evidence="33 47" key="7">
    <citation type="journal article" date="2020" name="J. Antimicrob. Chemother.">
        <title>Detection of heterogeneous vancomycin intermediate resistance in MRSA isolates from Latin America.</title>
        <authorList>
            <person name="Castro B.E."/>
            <person name="Berrio M."/>
            <person name="Vargas M.L."/>
            <person name="Carvajal L.P."/>
            <person name="Millan L.V."/>
            <person name="Rios R."/>
            <person name="Hernandez A.K."/>
            <person name="Rincon S."/>
            <person name="Cubides P."/>
            <person name="Forero E."/>
            <person name="Dinh A."/>
            <person name="Seas C."/>
            <person name="Munita J.M."/>
            <person name="Arias C.A."/>
            <person name="Reyes J."/>
            <person name="Diaz L."/>
        </authorList>
    </citation>
    <scope>NUCLEOTIDE SEQUENCE [LARGE SCALE GENOMIC DNA]</scope>
    <source>
        <strain evidence="33 47">UP89</strain>
    </source>
</reference>
<name>Q51997_STAAU</name>
<geneLocation type="plasmid" evidence="19">
    <name>SAP104C</name>
</geneLocation>
<evidence type="ECO:0000313" key="36">
    <source>
        <dbReference type="EMBL" id="SUL29375.1"/>
    </source>
</evidence>
<dbReference type="EMBL" id="GQ900498">
    <property type="protein sequence ID" value="ADA80851.1"/>
    <property type="molecule type" value="Genomic_DNA"/>
</dbReference>
<evidence type="ECO:0000313" key="6">
    <source>
        <dbReference type="EMBL" id="ACZ69165.1"/>
    </source>
</evidence>
<dbReference type="EMBL" id="L29436">
    <property type="protein sequence ID" value="AAA98242.1"/>
    <property type="molecule type" value="Genomic_DNA"/>
</dbReference>
<evidence type="ECO:0000313" key="37">
    <source>
        <dbReference type="Proteomes" id="UP000254116"/>
    </source>
</evidence>
<feature type="chain" id="PRO_5044183828" evidence="2">
    <location>
        <begin position="23"/>
        <end position="161"/>
    </location>
</feature>
<evidence type="ECO:0000313" key="10">
    <source>
        <dbReference type="EMBL" id="ADA79976.1"/>
    </source>
</evidence>
<dbReference type="EMBL" id="CACTQT010000035">
    <property type="protein sequence ID" value="CAA4404265.1"/>
    <property type="molecule type" value="Genomic_DNA"/>
</dbReference>
<geneLocation type="plasmid" evidence="9">
    <name>pCM05</name>
</geneLocation>
<geneLocation type="plasmid" evidence="13">
    <name>pSK79</name>
</geneLocation>
<dbReference type="PANTHER" id="PTHR42852">
    <property type="entry name" value="THIOL:DISULFIDE INTERCHANGE PROTEIN DSBE"/>
    <property type="match status" value="1"/>
</dbReference>
<evidence type="ECO:0000313" key="5">
    <source>
        <dbReference type="EMBL" id="ACZ68630.1"/>
    </source>
</evidence>
<evidence type="ECO:0000313" key="32">
    <source>
        <dbReference type="EMBL" id="NGK22406.1"/>
    </source>
</evidence>
<dbReference type="PROSITE" id="PS51257">
    <property type="entry name" value="PROKAR_LIPOPROTEIN"/>
    <property type="match status" value="1"/>
</dbReference>
<evidence type="ECO:0000313" key="35">
    <source>
        <dbReference type="EMBL" id="SUL29188.1"/>
    </source>
</evidence>
<evidence type="ECO:0000313" key="16">
    <source>
        <dbReference type="EMBL" id="ADA80595.1"/>
    </source>
</evidence>
<geneLocation type="plasmid" evidence="7">
    <name>SAP070B</name>
</geneLocation>
<keyword evidence="4" id="KW-0614">Plasmid</keyword>
<evidence type="ECO:0000313" key="30">
    <source>
        <dbReference type="EMBL" id="CAC5812922.1"/>
    </source>
</evidence>
<dbReference type="EMBL" id="GQ900493">
    <property type="protein sequence ID" value="ADA80660.1"/>
    <property type="molecule type" value="Genomic_DNA"/>
</dbReference>
<dbReference type="EMBL" id="GQ915266">
    <property type="protein sequence ID" value="ADA80957.1"/>
    <property type="molecule type" value="Genomic_DNA"/>
</dbReference>
<geneLocation type="plasmid" evidence="4">
    <name>pI258</name>
</geneLocation>
<evidence type="ECO:0000313" key="22">
    <source>
        <dbReference type="EMBL" id="ADA81015.1"/>
    </source>
</evidence>
<evidence type="ECO:0000313" key="46">
    <source>
        <dbReference type="Proteomes" id="UP000505390"/>
    </source>
</evidence>
<dbReference type="EMBL" id="JAAJIY010000068">
    <property type="protein sequence ID" value="NGK22406.1"/>
    <property type="molecule type" value="Genomic_DNA"/>
</dbReference>
<dbReference type="EMBL" id="GQ915267">
    <property type="protein sequence ID" value="ADA81007.1"/>
    <property type="molecule type" value="Genomic_DNA"/>
</dbReference>
<geneLocation type="plasmid" evidence="10">
    <name>pSK76</name>
</geneLocation>
<evidence type="ECO:0000313" key="28">
    <source>
        <dbReference type="EMBL" id="CAA6138235.1"/>
    </source>
</evidence>
<dbReference type="RefSeq" id="WP_000746202.1">
    <property type="nucleotide sequence ID" value="NC_013319.1"/>
</dbReference>
<evidence type="ECO:0000313" key="29">
    <source>
        <dbReference type="EMBL" id="CAA6398861.1"/>
    </source>
</evidence>
<dbReference type="EMBL" id="GQ900488">
    <property type="protein sequence ID" value="ADA80430.1"/>
    <property type="molecule type" value="Genomic_DNA"/>
</dbReference>
<evidence type="ECO:0000313" key="18">
    <source>
        <dbReference type="EMBL" id="ADA80738.1"/>
    </source>
</evidence>
<dbReference type="PANTHER" id="PTHR42852:SF17">
    <property type="entry name" value="THIOREDOXIN-LIKE PROTEIN HI_1115"/>
    <property type="match status" value="1"/>
</dbReference>
<dbReference type="EMBL" id="GQ900378">
    <property type="protein sequence ID" value="ADA61283.1"/>
    <property type="molecule type" value="Genomic_DNA"/>
</dbReference>
<reference evidence="35 37" key="4">
    <citation type="submission" date="2018-06" db="EMBL/GenBank/DDBJ databases">
        <authorList>
            <consortium name="Pathogen Informatics"/>
            <person name="Doyle S."/>
        </authorList>
    </citation>
    <scope>NUCLEOTIDE SEQUENCE [LARGE SCALE GENOMIC DNA]</scope>
    <source>
        <strain evidence="35 37">NCTC10702</strain>
    </source>
</reference>
<dbReference type="EMBL" id="UHBY01000002">
    <property type="protein sequence ID" value="SUL29188.1"/>
    <property type="molecule type" value="Genomic_DNA"/>
</dbReference>
<dbReference type="EMBL" id="CACTOE010000035">
    <property type="protein sequence ID" value="CAA4170109.1"/>
    <property type="molecule type" value="Genomic_DNA"/>
</dbReference>
<dbReference type="AlphaFoldDB" id="Q51997"/>
<geneLocation type="plasmid" evidence="17">
    <name>pSK57</name>
</geneLocation>
<organism evidence="4">
    <name type="scientific">Staphylococcus aureus</name>
    <dbReference type="NCBI Taxonomy" id="1280"/>
    <lineage>
        <taxon>Bacteria</taxon>
        <taxon>Bacillati</taxon>
        <taxon>Bacillota</taxon>
        <taxon>Bacilli</taxon>
        <taxon>Bacillales</taxon>
        <taxon>Staphylococcaceae</taxon>
        <taxon>Staphylococcus</taxon>
    </lineage>
</organism>
<geneLocation type="plasmid" evidence="16">
    <name>pSK80</name>
</geneLocation>
<evidence type="ECO:0000313" key="7">
    <source>
        <dbReference type="EMBL" id="ACZ69248.1"/>
    </source>
</evidence>
<evidence type="ECO:0000313" key="17">
    <source>
        <dbReference type="EMBL" id="ADA80660.1"/>
    </source>
</evidence>
<evidence type="ECO:0000313" key="47">
    <source>
        <dbReference type="Proteomes" id="UP000561555"/>
    </source>
</evidence>
<dbReference type="EMBL" id="CAIGXB010000023">
    <property type="protein sequence ID" value="CAC5812922.1"/>
    <property type="molecule type" value="Genomic_DNA"/>
</dbReference>
<dbReference type="EMBL" id="RQTC01000064">
    <property type="protein sequence ID" value="RZH94394.1"/>
    <property type="molecule type" value="Genomic_DNA"/>
</dbReference>
<dbReference type="Proteomes" id="UP000505390">
    <property type="component" value="Unassembled WGS sequence"/>
</dbReference>
<evidence type="ECO:0000313" key="31">
    <source>
        <dbReference type="EMBL" id="CAD7355241.1"/>
    </source>
</evidence>
<evidence type="ECO:0000256" key="1">
    <source>
        <dbReference type="ARBA" id="ARBA00023157"/>
    </source>
</evidence>
<dbReference type="EMBL" id="GQ900387">
    <property type="protein sequence ID" value="ADA61689.1"/>
    <property type="molecule type" value="Genomic_DNA"/>
</dbReference>
<protein>
    <submittedName>
        <fullName evidence="24">AhpC/TSA family protein</fullName>
    </submittedName>
    <submittedName>
        <fullName evidence="32">TlpA family protein disulfide reductase</fullName>
    </submittedName>
</protein>
<reference evidence="32 45" key="8">
    <citation type="submission" date="2020-02" db="EMBL/GenBank/DDBJ databases">
        <title>Novel Insights Into The Classification of Staphylococcal Beta-Lactamases In Relation To The Cefazolin Inoculum Effect.</title>
        <authorList>
            <person name="Carvajal L.P."/>
            <person name="Rincon S."/>
            <person name="Echeverri A."/>
            <person name="Porras J."/>
            <person name="Rios R."/>
            <person name="Ordonez K."/>
            <person name="Seas C."/>
            <person name="Gomez-Villegas S."/>
            <person name="Diaz L."/>
            <person name="Arias C.A."/>
            <person name="Reyes J."/>
        </authorList>
    </citation>
    <scope>NUCLEOTIDE SEQUENCE [LARGE SCALE GENOMIC DNA]</scope>
    <source>
        <strain evidence="32 45">UP127</strain>
    </source>
</reference>
<dbReference type="Proteomes" id="UP000443506">
    <property type="component" value="Unassembled WGS sequence"/>
</dbReference>
<dbReference type="EMBL" id="GQ915270">
    <property type="protein sequence ID" value="ADA81131.1"/>
    <property type="molecule type" value="Genomic_DNA"/>
</dbReference>
<evidence type="ECO:0000313" key="42">
    <source>
        <dbReference type="Proteomes" id="UP000443708"/>
    </source>
</evidence>
<dbReference type="EMBL" id="GQ900446">
    <property type="protein sequence ID" value="ADA79994.1"/>
    <property type="molecule type" value="Genomic_DNA"/>
</dbReference>
<evidence type="ECO:0000313" key="41">
    <source>
        <dbReference type="Proteomes" id="UP000443506"/>
    </source>
</evidence>
<dbReference type="GO" id="GO:0016491">
    <property type="term" value="F:oxidoreductase activity"/>
    <property type="evidence" value="ECO:0007669"/>
    <property type="project" value="InterPro"/>
</dbReference>
<geneLocation type="plasmid" evidence="12">
    <name>pSK59</name>
</geneLocation>
<evidence type="ECO:0000313" key="45">
    <source>
        <dbReference type="Proteomes" id="UP000478431"/>
    </source>
</evidence>
<dbReference type="EMBL" id="CACTPI010000026">
    <property type="protein sequence ID" value="CAA4171070.1"/>
    <property type="molecule type" value="Genomic_DNA"/>
</dbReference>
<reference evidence="5" key="2">
    <citation type="submission" date="2009-08" db="EMBL/GenBank/DDBJ databases">
        <authorList>
            <person name="Gill J."/>
            <person name="Borman J."/>
            <person name="Shetty J."/>
            <person name="Hostetler J."/>
            <person name="Durkin S."/>
            <person name="Montgomery B."/>
        </authorList>
    </citation>
    <scope>NUCLEOTIDE SEQUENCE</scope>
    <source>
        <strain evidence="9">CM05</strain>
        <strain evidence="6">EMRSA-17</strain>
        <strain evidence="5">EMRSA-3</strain>
        <strain evidence="8">NRS128</strain>
        <strain evidence="7">S54</strain>
        <strain evidence="21">SK1011</strain>
        <strain evidence="22">SK1020</strain>
        <strain evidence="20">SK1064</strain>
        <strain evidence="13">SK1215</strain>
        <strain evidence="10">SK1373</strain>
        <strain evidence="12">SK1396</strain>
        <strain evidence="11">SK1397</strain>
        <strain evidence="16">SK1529</strain>
        <strain evidence="23">SK1700</strain>
        <strain evidence="14">SK413</strain>
        <strain evidence="17">SK449</strain>
        <strain evidence="18">SK6522</strain>
        <strain evidence="15">SK654</strain>
        <strain evidence="19">SK6575</strain>
        <plasmid evidence="9">pCM05</plasmid>
        <plasmid evidence="8">pI258</plasmid>
        <plasmid evidence="14">pSK21</plasmid>
        <plasmid evidence="15">pSK23</plasmid>
        <plasmid evidence="23">pSK53</plasmid>
        <plasmid evidence="17">pSK57</plasmid>
        <plasmid evidence="12">pSK59</plasmid>
        <plasmid evidence="21">pSK60</plasmid>
        <plasmid evidence="11">pSK62</plasmid>
        <plasmid evidence="22">pSK64</plasmid>
        <plasmid evidence="20">pSK74</plasmid>
        <plasmid evidence="10">pSK76</plasmid>
        <plasmid evidence="13">pSK79</plasmid>
        <plasmid evidence="16">pSK80</plasmid>
        <plasmid evidence="5">SAP064A</plasmid>
        <plasmid evidence="6">SAP066A</plasmid>
        <plasmid evidence="7">SAP070B</plasmid>
        <plasmid evidence="18">SAP101A</plasmid>
        <plasmid evidence="19">SAP104C</plasmid>
    </source>
</reference>